<proteinExistence type="predicted"/>
<reference evidence="2 3" key="1">
    <citation type="submission" date="2024-09" db="EMBL/GenBank/DDBJ databases">
        <title>Chromosome-scale assembly of Riccia sorocarpa.</title>
        <authorList>
            <person name="Paukszto L."/>
        </authorList>
    </citation>
    <scope>NUCLEOTIDE SEQUENCE [LARGE SCALE GENOMIC DNA]</scope>
    <source>
        <strain evidence="2">LP-2024</strain>
        <tissue evidence="2">Aerial parts of the thallus</tissue>
    </source>
</reference>
<dbReference type="AlphaFoldDB" id="A0ABD3ICI0"/>
<gene>
    <name evidence="2" type="ORF">R1sor_019430</name>
</gene>
<comment type="caution">
    <text evidence="2">The sequence shown here is derived from an EMBL/GenBank/DDBJ whole genome shotgun (WGS) entry which is preliminary data.</text>
</comment>
<evidence type="ECO:0000313" key="2">
    <source>
        <dbReference type="EMBL" id="KAL3701408.1"/>
    </source>
</evidence>
<dbReference type="InterPro" id="IPR000477">
    <property type="entry name" value="RT_dom"/>
</dbReference>
<sequence>MSTTAVLAEVPGAKEITELVDSLPKEKAPGVDGLTAEVLKESLEWTEEKCILFLQEVWSHHNLPANNKTATVKLLPKCTEKHLIKNWRPISLLSLSYKLIGRILAMRLKKILPRIVDIDQTGFVEGRSIMDNVLSLKLCQDLTNITGEPALFCKLDFEKAFDRPLMRLLRDSETHGGIKGVSIPKGRPIMHKLFADDSGICIAATEVNFMALKGIKTRFENISGAKLNLGKSIILPILDRSTPWLNETGCRVLNRWEEVKYLGCKDGFDVRSENLQTDLVERLSHKLSHWTHRFLSWPSRVTLTRHVLRALPVYQLLGLGLPEAGFKRLEALCRTFIWGTNGTGQGKTTLIAWQ</sequence>
<name>A0ABD3ICI0_9MARC</name>
<feature type="domain" description="Reverse transcriptase" evidence="1">
    <location>
        <begin position="84"/>
        <end position="163"/>
    </location>
</feature>
<dbReference type="SUPFAM" id="SSF56672">
    <property type="entry name" value="DNA/RNA polymerases"/>
    <property type="match status" value="1"/>
</dbReference>
<dbReference type="Pfam" id="PF00078">
    <property type="entry name" value="RVT_1"/>
    <property type="match status" value="1"/>
</dbReference>
<dbReference type="EMBL" id="JBJQOH010000001">
    <property type="protein sequence ID" value="KAL3701408.1"/>
    <property type="molecule type" value="Genomic_DNA"/>
</dbReference>
<dbReference type="PANTHER" id="PTHR31635">
    <property type="entry name" value="REVERSE TRANSCRIPTASE DOMAIN-CONTAINING PROTEIN-RELATED"/>
    <property type="match status" value="1"/>
</dbReference>
<dbReference type="CDD" id="cd01650">
    <property type="entry name" value="RT_nLTR_like"/>
    <property type="match status" value="1"/>
</dbReference>
<evidence type="ECO:0000259" key="1">
    <source>
        <dbReference type="Pfam" id="PF00078"/>
    </source>
</evidence>
<organism evidence="2 3">
    <name type="scientific">Riccia sorocarpa</name>
    <dbReference type="NCBI Taxonomy" id="122646"/>
    <lineage>
        <taxon>Eukaryota</taxon>
        <taxon>Viridiplantae</taxon>
        <taxon>Streptophyta</taxon>
        <taxon>Embryophyta</taxon>
        <taxon>Marchantiophyta</taxon>
        <taxon>Marchantiopsida</taxon>
        <taxon>Marchantiidae</taxon>
        <taxon>Marchantiales</taxon>
        <taxon>Ricciaceae</taxon>
        <taxon>Riccia</taxon>
    </lineage>
</organism>
<evidence type="ECO:0000313" key="3">
    <source>
        <dbReference type="Proteomes" id="UP001633002"/>
    </source>
</evidence>
<dbReference type="InterPro" id="IPR043502">
    <property type="entry name" value="DNA/RNA_pol_sf"/>
</dbReference>
<accession>A0ABD3ICI0</accession>
<protein>
    <recommendedName>
        <fullName evidence="1">Reverse transcriptase domain-containing protein</fullName>
    </recommendedName>
</protein>
<dbReference type="Proteomes" id="UP001633002">
    <property type="component" value="Unassembled WGS sequence"/>
</dbReference>
<keyword evidence="3" id="KW-1185">Reference proteome</keyword>
<dbReference type="PANTHER" id="PTHR31635:SF196">
    <property type="entry name" value="REVERSE TRANSCRIPTASE DOMAIN-CONTAINING PROTEIN-RELATED"/>
    <property type="match status" value="1"/>
</dbReference>